<dbReference type="OrthoDB" id="9795133at2"/>
<feature type="transmembrane region" description="Helical" evidence="9">
    <location>
        <begin position="41"/>
        <end position="71"/>
    </location>
</feature>
<evidence type="ECO:0000256" key="8">
    <source>
        <dbReference type="ARBA" id="ARBA00023012"/>
    </source>
</evidence>
<keyword evidence="4" id="KW-0808">Transferase</keyword>
<keyword evidence="7" id="KW-0067">ATP-binding</keyword>
<reference evidence="11 12" key="1">
    <citation type="submission" date="2016-10" db="EMBL/GenBank/DDBJ databases">
        <title>Draft Genome sequence of Roseomonas sp. strain M3.</title>
        <authorList>
            <person name="Subhash Y."/>
            <person name="Lee S."/>
        </authorList>
    </citation>
    <scope>NUCLEOTIDE SEQUENCE [LARGE SCALE GENOMIC DNA]</scope>
    <source>
        <strain evidence="11 12">M3</strain>
    </source>
</reference>
<dbReference type="InterPro" id="IPR036890">
    <property type="entry name" value="HATPase_C_sf"/>
</dbReference>
<evidence type="ECO:0000259" key="10">
    <source>
        <dbReference type="PROSITE" id="PS50109"/>
    </source>
</evidence>
<keyword evidence="9" id="KW-0472">Membrane</keyword>
<keyword evidence="9" id="KW-1133">Transmembrane helix</keyword>
<dbReference type="PROSITE" id="PS50109">
    <property type="entry name" value="HIS_KIN"/>
    <property type="match status" value="1"/>
</dbReference>
<evidence type="ECO:0000256" key="9">
    <source>
        <dbReference type="SAM" id="Phobius"/>
    </source>
</evidence>
<dbReference type="PANTHER" id="PTHR43065">
    <property type="entry name" value="SENSOR HISTIDINE KINASE"/>
    <property type="match status" value="1"/>
</dbReference>
<dbReference type="AlphaFoldDB" id="A0A1V2H4U5"/>
<dbReference type="SUPFAM" id="SSF47384">
    <property type="entry name" value="Homodimeric domain of signal transducing histidine kinase"/>
    <property type="match status" value="1"/>
</dbReference>
<name>A0A1V2H4U5_9PROT</name>
<comment type="caution">
    <text evidence="11">The sequence shown here is derived from an EMBL/GenBank/DDBJ whole genome shotgun (WGS) entry which is preliminary data.</text>
</comment>
<evidence type="ECO:0000256" key="3">
    <source>
        <dbReference type="ARBA" id="ARBA00022553"/>
    </source>
</evidence>
<dbReference type="GO" id="GO:0000155">
    <property type="term" value="F:phosphorelay sensor kinase activity"/>
    <property type="evidence" value="ECO:0007669"/>
    <property type="project" value="InterPro"/>
</dbReference>
<evidence type="ECO:0000256" key="2">
    <source>
        <dbReference type="ARBA" id="ARBA00012438"/>
    </source>
</evidence>
<keyword evidence="5" id="KW-0547">Nucleotide-binding</keyword>
<dbReference type="Pfam" id="PF00512">
    <property type="entry name" value="HisKA"/>
    <property type="match status" value="1"/>
</dbReference>
<dbReference type="PRINTS" id="PR00344">
    <property type="entry name" value="BCTRLSENSOR"/>
</dbReference>
<dbReference type="EMBL" id="MLCO01000065">
    <property type="protein sequence ID" value="ONG55816.1"/>
    <property type="molecule type" value="Genomic_DNA"/>
</dbReference>
<accession>A0A1V2H4U5</accession>
<keyword evidence="9" id="KW-0812">Transmembrane</keyword>
<feature type="transmembrane region" description="Helical" evidence="9">
    <location>
        <begin position="113"/>
        <end position="134"/>
    </location>
</feature>
<evidence type="ECO:0000256" key="7">
    <source>
        <dbReference type="ARBA" id="ARBA00022840"/>
    </source>
</evidence>
<dbReference type="CDD" id="cd00130">
    <property type="entry name" value="PAS"/>
    <property type="match status" value="1"/>
</dbReference>
<keyword evidence="12" id="KW-1185">Reference proteome</keyword>
<dbReference type="Pfam" id="PF02518">
    <property type="entry name" value="HATPase_c"/>
    <property type="match status" value="1"/>
</dbReference>
<evidence type="ECO:0000256" key="4">
    <source>
        <dbReference type="ARBA" id="ARBA00022679"/>
    </source>
</evidence>
<evidence type="ECO:0000256" key="5">
    <source>
        <dbReference type="ARBA" id="ARBA00022741"/>
    </source>
</evidence>
<dbReference type="Gene3D" id="1.10.287.130">
    <property type="match status" value="1"/>
</dbReference>
<dbReference type="InterPro" id="IPR004358">
    <property type="entry name" value="Sig_transdc_His_kin-like_C"/>
</dbReference>
<dbReference type="InterPro" id="IPR035965">
    <property type="entry name" value="PAS-like_dom_sf"/>
</dbReference>
<dbReference type="InterPro" id="IPR003594">
    <property type="entry name" value="HATPase_dom"/>
</dbReference>
<evidence type="ECO:0000256" key="6">
    <source>
        <dbReference type="ARBA" id="ARBA00022777"/>
    </source>
</evidence>
<dbReference type="InterPro" id="IPR003661">
    <property type="entry name" value="HisK_dim/P_dom"/>
</dbReference>
<keyword evidence="8" id="KW-0902">Two-component regulatory system</keyword>
<dbReference type="SUPFAM" id="SSF55785">
    <property type="entry name" value="PYP-like sensor domain (PAS domain)"/>
    <property type="match status" value="1"/>
</dbReference>
<gene>
    <name evidence="11" type="ORF">BKE38_08140</name>
</gene>
<feature type="transmembrane region" description="Helical" evidence="9">
    <location>
        <begin position="83"/>
        <end position="101"/>
    </location>
</feature>
<dbReference type="SUPFAM" id="SSF55874">
    <property type="entry name" value="ATPase domain of HSP90 chaperone/DNA topoisomerase II/histidine kinase"/>
    <property type="match status" value="1"/>
</dbReference>
<comment type="catalytic activity">
    <reaction evidence="1">
        <text>ATP + protein L-histidine = ADP + protein N-phospho-L-histidine.</text>
        <dbReference type="EC" id="2.7.13.3"/>
    </reaction>
</comment>
<dbReference type="InterPro" id="IPR005467">
    <property type="entry name" value="His_kinase_dom"/>
</dbReference>
<dbReference type="PANTHER" id="PTHR43065:SF10">
    <property type="entry name" value="PEROXIDE STRESS-ACTIVATED HISTIDINE KINASE MAK3"/>
    <property type="match status" value="1"/>
</dbReference>
<dbReference type="SMART" id="SM00387">
    <property type="entry name" value="HATPase_c"/>
    <property type="match status" value="1"/>
</dbReference>
<dbReference type="Gene3D" id="3.30.565.10">
    <property type="entry name" value="Histidine kinase-like ATPase, C-terminal domain"/>
    <property type="match status" value="1"/>
</dbReference>
<dbReference type="Gene3D" id="3.30.450.20">
    <property type="entry name" value="PAS domain"/>
    <property type="match status" value="1"/>
</dbReference>
<proteinExistence type="predicted"/>
<dbReference type="GO" id="GO:0005524">
    <property type="term" value="F:ATP binding"/>
    <property type="evidence" value="ECO:0007669"/>
    <property type="project" value="UniProtKB-KW"/>
</dbReference>
<feature type="domain" description="Histidine kinase" evidence="10">
    <location>
        <begin position="326"/>
        <end position="538"/>
    </location>
</feature>
<dbReference type="InterPro" id="IPR036097">
    <property type="entry name" value="HisK_dim/P_sf"/>
</dbReference>
<organism evidence="11 12">
    <name type="scientific">Teichococcus deserti</name>
    <dbReference type="NCBI Taxonomy" id="1817963"/>
    <lineage>
        <taxon>Bacteria</taxon>
        <taxon>Pseudomonadati</taxon>
        <taxon>Pseudomonadota</taxon>
        <taxon>Alphaproteobacteria</taxon>
        <taxon>Acetobacterales</taxon>
        <taxon>Roseomonadaceae</taxon>
        <taxon>Roseomonas</taxon>
    </lineage>
</organism>
<protein>
    <recommendedName>
        <fullName evidence="2">histidine kinase</fullName>
        <ecNumber evidence="2">2.7.13.3</ecNumber>
    </recommendedName>
</protein>
<dbReference type="SMART" id="SM00388">
    <property type="entry name" value="HisKA"/>
    <property type="match status" value="1"/>
</dbReference>
<dbReference type="RefSeq" id="WP_106409163.1">
    <property type="nucleotide sequence ID" value="NZ_MLCO01000065.1"/>
</dbReference>
<evidence type="ECO:0000313" key="11">
    <source>
        <dbReference type="EMBL" id="ONG55816.1"/>
    </source>
</evidence>
<dbReference type="Proteomes" id="UP000188879">
    <property type="component" value="Unassembled WGS sequence"/>
</dbReference>
<dbReference type="EC" id="2.7.13.3" evidence="2"/>
<evidence type="ECO:0000256" key="1">
    <source>
        <dbReference type="ARBA" id="ARBA00000085"/>
    </source>
</evidence>
<keyword evidence="6" id="KW-0418">Kinase</keyword>
<sequence>MSRHSQGSAGMQDARPAMPSGDIPTLRLAGQLSPAGRRHRFFFLLTLIAVIFGVDGFTSLSSAIAVLYVLVPLLAADMLPKRGVIAVAGLCGALALVSYGIGHGLEAEPAATLRLVFSLVALAAATLLALRSIAARALQAEQARLLAASESRYRTIFETLAVGIWEHDFRPVQQALADLRAGGVTDLPRYLAEHPDFVIATRRLVNITDVNATALKLLGVPSKEQFFTHLSGFLPETDESFAQCLIALDAGQPHFTAEARLRAADGAAVDIIVALNFPPPGESLARVQASVLDITERRRMQDMLAQMRAELERAGRVAALGELAAAIAHEVNQPLAAIRAGADAARRWLTRDPPELEEARAALAEVGASARHGGEVVRRIRHLLGKSEPERLPLDLSDLVAEALRLVQRELQAAGVALSLELAPGLLLRGDRILLQQLFVNLVTNALQAMQPLPEGERRLLLRAKAVEGMAELRVQDSGPGFCPEGAARAFDAFFSTRPGGMGLGLAVSRSIVEAHDGMIAIEPGPGGRLRLALPLAIA</sequence>
<dbReference type="InterPro" id="IPR000014">
    <property type="entry name" value="PAS"/>
</dbReference>
<keyword evidence="3" id="KW-0597">Phosphoprotein</keyword>
<evidence type="ECO:0000313" key="12">
    <source>
        <dbReference type="Proteomes" id="UP000188879"/>
    </source>
</evidence>